<accession>A0ACB7TSX6</accession>
<comment type="caution">
    <text evidence="1">The sequence shown here is derived from an EMBL/GenBank/DDBJ whole genome shotgun (WGS) entry which is preliminary data.</text>
</comment>
<evidence type="ECO:0000313" key="2">
    <source>
        <dbReference type="Proteomes" id="UP000827976"/>
    </source>
</evidence>
<keyword evidence="2" id="KW-1185">Reference proteome</keyword>
<evidence type="ECO:0000313" key="1">
    <source>
        <dbReference type="EMBL" id="KAH7652130.1"/>
    </source>
</evidence>
<organism evidence="1 2">
    <name type="scientific">Dioscorea alata</name>
    <name type="common">Purple yam</name>
    <dbReference type="NCBI Taxonomy" id="55571"/>
    <lineage>
        <taxon>Eukaryota</taxon>
        <taxon>Viridiplantae</taxon>
        <taxon>Streptophyta</taxon>
        <taxon>Embryophyta</taxon>
        <taxon>Tracheophyta</taxon>
        <taxon>Spermatophyta</taxon>
        <taxon>Magnoliopsida</taxon>
        <taxon>Liliopsida</taxon>
        <taxon>Dioscoreales</taxon>
        <taxon>Dioscoreaceae</taxon>
        <taxon>Dioscorea</taxon>
    </lineage>
</organism>
<name>A0ACB7TSX6_DIOAL</name>
<protein>
    <submittedName>
        <fullName evidence="1">Barwin-like endoglucanases protein</fullName>
    </submittedName>
</protein>
<proteinExistence type="predicted"/>
<gene>
    <name evidence="1" type="ORF">IHE45_20G101700</name>
</gene>
<dbReference type="Proteomes" id="UP000827976">
    <property type="component" value="Chromosome 20"/>
</dbReference>
<dbReference type="EMBL" id="CM037030">
    <property type="protein sequence ID" value="KAH7652130.1"/>
    <property type="molecule type" value="Genomic_DNA"/>
</dbReference>
<reference evidence="2" key="1">
    <citation type="journal article" date="2022" name="Nat. Commun.">
        <title>Chromosome evolution and the genetic basis of agronomically important traits in greater yam.</title>
        <authorList>
            <person name="Bredeson J.V."/>
            <person name="Lyons J.B."/>
            <person name="Oniyinde I.O."/>
            <person name="Okereke N.R."/>
            <person name="Kolade O."/>
            <person name="Nnabue I."/>
            <person name="Nwadili C.O."/>
            <person name="Hribova E."/>
            <person name="Parker M."/>
            <person name="Nwogha J."/>
            <person name="Shu S."/>
            <person name="Carlson J."/>
            <person name="Kariba R."/>
            <person name="Muthemba S."/>
            <person name="Knop K."/>
            <person name="Barton G.J."/>
            <person name="Sherwood A.V."/>
            <person name="Lopez-Montes A."/>
            <person name="Asiedu R."/>
            <person name="Jamnadass R."/>
            <person name="Muchugi A."/>
            <person name="Goodstein D."/>
            <person name="Egesi C.N."/>
            <person name="Featherston J."/>
            <person name="Asfaw A."/>
            <person name="Simpson G.G."/>
            <person name="Dolezel J."/>
            <person name="Hendre P.S."/>
            <person name="Van Deynze A."/>
            <person name="Kumar P.L."/>
            <person name="Obidiegwu J.E."/>
            <person name="Bhattacharjee R."/>
            <person name="Rokhsar D.S."/>
        </authorList>
    </citation>
    <scope>NUCLEOTIDE SEQUENCE [LARGE SCALE GENOMIC DNA]</scope>
    <source>
        <strain evidence="2">cv. TDa95/00328</strain>
    </source>
</reference>
<sequence length="150" mass="16020">MANIFQREHQYNFFPWLFLLLLLLVLLLLPCSTLADVGTAASYGPPYNPTACFNGDPGQFPADSLFAAVGEGIWDNGAACGREYIVRCLSSATPGACLADSTVRVLVLDRGTVLHSSPSANDTTIVLSKPAFRKISTLSAPVINVEFAVV</sequence>